<accession>A0A444G8Z4</accession>
<dbReference type="AlphaFoldDB" id="A0A444G8Z4"/>
<sequence>MLLFFEVVFHHDDAEENLPGDEQEIQHDGEERNQVGVWESQLFYLQEEIVSVLAMVAFAVEKLIDRIRTRR</sequence>
<evidence type="ECO:0000313" key="2">
    <source>
        <dbReference type="Proteomes" id="UP000287651"/>
    </source>
</evidence>
<evidence type="ECO:0000313" key="1">
    <source>
        <dbReference type="EMBL" id="RRT39822.1"/>
    </source>
</evidence>
<name>A0A444G8Z4_ENSVE</name>
<dbReference type="Proteomes" id="UP000287651">
    <property type="component" value="Unassembled WGS sequence"/>
</dbReference>
<organism evidence="1 2">
    <name type="scientific">Ensete ventricosum</name>
    <name type="common">Abyssinian banana</name>
    <name type="synonym">Musa ensete</name>
    <dbReference type="NCBI Taxonomy" id="4639"/>
    <lineage>
        <taxon>Eukaryota</taxon>
        <taxon>Viridiplantae</taxon>
        <taxon>Streptophyta</taxon>
        <taxon>Embryophyta</taxon>
        <taxon>Tracheophyta</taxon>
        <taxon>Spermatophyta</taxon>
        <taxon>Magnoliopsida</taxon>
        <taxon>Liliopsida</taxon>
        <taxon>Zingiberales</taxon>
        <taxon>Musaceae</taxon>
        <taxon>Ensete</taxon>
    </lineage>
</organism>
<comment type="caution">
    <text evidence="1">The sequence shown here is derived from an EMBL/GenBank/DDBJ whole genome shotgun (WGS) entry which is preliminary data.</text>
</comment>
<dbReference type="EMBL" id="AMZH03019850">
    <property type="protein sequence ID" value="RRT39822.1"/>
    <property type="molecule type" value="Genomic_DNA"/>
</dbReference>
<reference evidence="1 2" key="1">
    <citation type="journal article" date="2014" name="Agronomy (Basel)">
        <title>A Draft Genome Sequence for Ensete ventricosum, the Drought-Tolerant Tree Against Hunger.</title>
        <authorList>
            <person name="Harrison J."/>
            <person name="Moore K.A."/>
            <person name="Paszkiewicz K."/>
            <person name="Jones T."/>
            <person name="Grant M."/>
            <person name="Ambacheew D."/>
            <person name="Muzemil S."/>
            <person name="Studholme D.J."/>
        </authorList>
    </citation>
    <scope>NUCLEOTIDE SEQUENCE [LARGE SCALE GENOMIC DNA]</scope>
</reference>
<protein>
    <submittedName>
        <fullName evidence="1">Uncharacterized protein</fullName>
    </submittedName>
</protein>
<gene>
    <name evidence="1" type="ORF">B296_00058863</name>
</gene>
<proteinExistence type="predicted"/>